<dbReference type="Proteomes" id="UP001375539">
    <property type="component" value="Unassembled WGS sequence"/>
</dbReference>
<comment type="caution">
    <text evidence="1">The sequence shown here is derived from an EMBL/GenBank/DDBJ whole genome shotgun (WGS) entry which is preliminary data.</text>
</comment>
<gene>
    <name evidence="1" type="ORF">WKI58_11360</name>
</gene>
<reference evidence="1" key="1">
    <citation type="submission" date="2024-03" db="EMBL/GenBank/DDBJ databases">
        <title>Novel Streptomyces species of biotechnological and ecological value are a feature of Machair soil.</title>
        <authorList>
            <person name="Prole J.R."/>
            <person name="Goodfellow M."/>
            <person name="Allenby N."/>
            <person name="Ward A.C."/>
        </authorList>
    </citation>
    <scope>NUCLEOTIDE SEQUENCE</scope>
    <source>
        <strain evidence="1">MS1.AVA.4</strain>
    </source>
</reference>
<sequence>MIEQGGLVSSKARVPDEQWRRRARVTLLGCDWRGREVVLTPIRSIYAALARGGTECDGWWRASLIGDVAVVHVPQGTAAKDIVFALPQPTRITFVGLAGGLRNQPIGTTVDPESAFIAEPSAGAPSQSTFPAGSSFHARSHPAESLKPGGVAATVGCLADSTLLHHRLASTADCVDMESAHLFSAAAIAGHQMRCLLVISDHNRDGDVFTSTPEQIAPAVDDLCQSIQEDLTGGQ</sequence>
<evidence type="ECO:0000313" key="2">
    <source>
        <dbReference type="Proteomes" id="UP001375539"/>
    </source>
</evidence>
<organism evidence="1 2">
    <name type="scientific">Streptomyces pratisoli</name>
    <dbReference type="NCBI Taxonomy" id="3139917"/>
    <lineage>
        <taxon>Bacteria</taxon>
        <taxon>Bacillati</taxon>
        <taxon>Actinomycetota</taxon>
        <taxon>Actinomycetes</taxon>
        <taxon>Kitasatosporales</taxon>
        <taxon>Streptomycetaceae</taxon>
        <taxon>Streptomyces</taxon>
    </lineage>
</organism>
<evidence type="ECO:0000313" key="1">
    <source>
        <dbReference type="EMBL" id="MEJ8657117.1"/>
    </source>
</evidence>
<accession>A0ACC6QF93</accession>
<proteinExistence type="predicted"/>
<name>A0ACC6QF93_9ACTN</name>
<dbReference type="EMBL" id="JBBKAI010000002">
    <property type="protein sequence ID" value="MEJ8657117.1"/>
    <property type="molecule type" value="Genomic_DNA"/>
</dbReference>
<protein>
    <submittedName>
        <fullName evidence="1">Uncharacterized protein</fullName>
    </submittedName>
</protein>
<keyword evidence="2" id="KW-1185">Reference proteome</keyword>